<dbReference type="Proteomes" id="UP000008311">
    <property type="component" value="Unassembled WGS sequence"/>
</dbReference>
<dbReference type="GO" id="GO:0016567">
    <property type="term" value="P:protein ubiquitination"/>
    <property type="evidence" value="ECO:0000318"/>
    <property type="project" value="GO_Central"/>
</dbReference>
<dbReference type="GO" id="GO:0044027">
    <property type="term" value="P:negative regulation of gene expression via chromosomal CpG island methylation"/>
    <property type="evidence" value="ECO:0000318"/>
    <property type="project" value="GO_Central"/>
</dbReference>
<dbReference type="PANTHER" id="PTHR14140:SF27">
    <property type="entry name" value="OS04G0289800 PROTEIN"/>
    <property type="match status" value="1"/>
</dbReference>
<dbReference type="Pfam" id="PF02182">
    <property type="entry name" value="SAD_SRA"/>
    <property type="match status" value="1"/>
</dbReference>
<evidence type="ECO:0000313" key="4">
    <source>
        <dbReference type="EMBL" id="EEF51516.1"/>
    </source>
</evidence>
<dbReference type="InterPro" id="IPR036987">
    <property type="entry name" value="SRA-YDG_sf"/>
</dbReference>
<dbReference type="EMBL" id="EQ973773">
    <property type="protein sequence ID" value="EEF51516.1"/>
    <property type="molecule type" value="Genomic_DNA"/>
</dbReference>
<organism evidence="4 5">
    <name type="scientific">Ricinus communis</name>
    <name type="common">Castor bean</name>
    <dbReference type="NCBI Taxonomy" id="3988"/>
    <lineage>
        <taxon>Eukaryota</taxon>
        <taxon>Viridiplantae</taxon>
        <taxon>Streptophyta</taxon>
        <taxon>Embryophyta</taxon>
        <taxon>Tracheophyta</taxon>
        <taxon>Spermatophyta</taxon>
        <taxon>Magnoliopsida</taxon>
        <taxon>eudicotyledons</taxon>
        <taxon>Gunneridae</taxon>
        <taxon>Pentapetalae</taxon>
        <taxon>rosids</taxon>
        <taxon>fabids</taxon>
        <taxon>Malpighiales</taxon>
        <taxon>Euphorbiaceae</taxon>
        <taxon>Acalyphoideae</taxon>
        <taxon>Acalypheae</taxon>
        <taxon>Ricinus</taxon>
    </lineage>
</organism>
<proteinExistence type="predicted"/>
<dbReference type="SUPFAM" id="SSF88697">
    <property type="entry name" value="PUA domain-like"/>
    <property type="match status" value="1"/>
</dbReference>
<keyword evidence="1 2" id="KW-0539">Nucleus</keyword>
<reference evidence="5" key="1">
    <citation type="journal article" date="2010" name="Nat. Biotechnol.">
        <title>Draft genome sequence of the oilseed species Ricinus communis.</title>
        <authorList>
            <person name="Chan A.P."/>
            <person name="Crabtree J."/>
            <person name="Zhao Q."/>
            <person name="Lorenzi H."/>
            <person name="Orvis J."/>
            <person name="Puiu D."/>
            <person name="Melake-Berhan A."/>
            <person name="Jones K.M."/>
            <person name="Redman J."/>
            <person name="Chen G."/>
            <person name="Cahoon E.B."/>
            <person name="Gedil M."/>
            <person name="Stanke M."/>
            <person name="Haas B.J."/>
            <person name="Wortman J.R."/>
            <person name="Fraser-Liggett C.M."/>
            <person name="Ravel J."/>
            <person name="Rabinowicz P.D."/>
        </authorList>
    </citation>
    <scope>NUCLEOTIDE SEQUENCE [LARGE SCALE GENOMIC DNA]</scope>
    <source>
        <strain evidence="5">cv. Hale</strain>
    </source>
</reference>
<feature type="domain" description="YDG" evidence="3">
    <location>
        <begin position="131"/>
        <end position="274"/>
    </location>
</feature>
<dbReference type="GO" id="GO:0061630">
    <property type="term" value="F:ubiquitin protein ligase activity"/>
    <property type="evidence" value="ECO:0000318"/>
    <property type="project" value="GO_Central"/>
</dbReference>
<evidence type="ECO:0000259" key="3">
    <source>
        <dbReference type="PROSITE" id="PS51015"/>
    </source>
</evidence>
<dbReference type="InterPro" id="IPR045134">
    <property type="entry name" value="UHRF1/2-like"/>
</dbReference>
<evidence type="ECO:0000313" key="5">
    <source>
        <dbReference type="Proteomes" id="UP000008311"/>
    </source>
</evidence>
<dbReference type="GO" id="GO:0005634">
    <property type="term" value="C:nucleus"/>
    <property type="evidence" value="ECO:0007669"/>
    <property type="project" value="UniProtKB-SubCell"/>
</dbReference>
<comment type="subcellular location">
    <subcellularLocation>
        <location evidence="2">Nucleus</location>
    </subcellularLocation>
</comment>
<dbReference type="SMART" id="SM00466">
    <property type="entry name" value="SRA"/>
    <property type="match status" value="1"/>
</dbReference>
<dbReference type="PROSITE" id="PS51015">
    <property type="entry name" value="YDG"/>
    <property type="match status" value="1"/>
</dbReference>
<dbReference type="PANTHER" id="PTHR14140">
    <property type="entry name" value="E3 UBIQUITIN-PROTEIN LIGASE UHRF-RELATED"/>
    <property type="match status" value="1"/>
</dbReference>
<accession>B9R9N9</accession>
<dbReference type="InParanoid" id="B9R9N9"/>
<protein>
    <submittedName>
        <fullName evidence="4">Zinc finger protein, putative</fullName>
    </submittedName>
</protein>
<dbReference type="STRING" id="3988.B9R9N9"/>
<sequence>MGAYTKYGFLRSQQNWSHFRDSIFLIVRDIWWQGKRTCAKCRSIIPSNRTSQPRINSTLAVAIRMVKMSNQNPTTGGQPKVYQAVQKQDRPDQAYTTEGAKKEGMADAASGKIFVTVPQDHFGPNLAEHDPENSRGVVGDTWEDRFQCRQRGAHFPHVPGILGQSEHGAQSVVLSGGCQDDEDHGEWFLYTGSGGRDLRGNKRTNKGQSFDQKIEKLNEVLRISCRKGYPAMLQGKKVFISIKWVRYDGIYRIEKCWRKVGLRGFKFCRYLFVRCDNSPAPWTRFSRARVYFASSAVK</sequence>
<dbReference type="InterPro" id="IPR003105">
    <property type="entry name" value="SRA_YDG"/>
</dbReference>
<evidence type="ECO:0000256" key="1">
    <source>
        <dbReference type="ARBA" id="ARBA00023242"/>
    </source>
</evidence>
<keyword evidence="5" id="KW-1185">Reference proteome</keyword>
<dbReference type="AlphaFoldDB" id="B9R9N9"/>
<name>B9R9N9_RICCO</name>
<dbReference type="Gene3D" id="2.30.280.10">
    <property type="entry name" value="SRA-YDG"/>
    <property type="match status" value="1"/>
</dbReference>
<dbReference type="eggNOG" id="ENOG502QSQ8">
    <property type="taxonomic scope" value="Eukaryota"/>
</dbReference>
<evidence type="ECO:0000256" key="2">
    <source>
        <dbReference type="PROSITE-ProRule" id="PRU00358"/>
    </source>
</evidence>
<dbReference type="InterPro" id="IPR015947">
    <property type="entry name" value="PUA-like_sf"/>
</dbReference>
<gene>
    <name evidence="4" type="ORF">RCOM_1499130</name>
</gene>